<proteinExistence type="predicted"/>
<dbReference type="OrthoDB" id="273488at2"/>
<dbReference type="Proteomes" id="UP000214646">
    <property type="component" value="Unassembled WGS sequence"/>
</dbReference>
<evidence type="ECO:0000313" key="1">
    <source>
        <dbReference type="EMBL" id="OWK45289.1"/>
    </source>
</evidence>
<organism evidence="1 2">
    <name type="scientific">Fimbriiglobus ruber</name>
    <dbReference type="NCBI Taxonomy" id="1908690"/>
    <lineage>
        <taxon>Bacteria</taxon>
        <taxon>Pseudomonadati</taxon>
        <taxon>Planctomycetota</taxon>
        <taxon>Planctomycetia</taxon>
        <taxon>Gemmatales</taxon>
        <taxon>Gemmataceae</taxon>
        <taxon>Fimbriiglobus</taxon>
    </lineage>
</organism>
<dbReference type="AlphaFoldDB" id="A0A225E708"/>
<accession>A0A225E708</accession>
<name>A0A225E708_9BACT</name>
<dbReference type="EMBL" id="NIDE01000002">
    <property type="protein sequence ID" value="OWK45289.1"/>
    <property type="molecule type" value="Genomic_DNA"/>
</dbReference>
<dbReference type="RefSeq" id="WP_088253038.1">
    <property type="nucleotide sequence ID" value="NZ_NIDE01000002.1"/>
</dbReference>
<keyword evidence="2" id="KW-1185">Reference proteome</keyword>
<sequence>MPSRPGIGLILSFWLATTAFVGYRDVWPRFFSDAPPAVRIDLADEAAQALPARWTVFRGTDHIGSLTTRMEYTPADDTFRFHNTFTQLSFDLDLAKIRIECPRLETNVRVNRAGELREQSLSGEMKLFLGVKPLAVELGHAAAKVTGVVRDGTLVGDCEIFYPANATVPTITRALEPVPVPGGQVLNPMTPVGRLRDIQPGRRWVIRVVDPLRDAVYVMTRDVVKQSELAAGALGSRPESQELIAEVLSTPERLERKLSDPVDCWVIEYRGEGVEARTWVNVADGRVMRQEASGFGEKLRFERED</sequence>
<reference evidence="2" key="1">
    <citation type="submission" date="2017-06" db="EMBL/GenBank/DDBJ databases">
        <title>Genome analysis of Fimbriiglobus ruber SP5, the first member of the order Planctomycetales with confirmed chitinolytic capability.</title>
        <authorList>
            <person name="Ravin N.V."/>
            <person name="Rakitin A.L."/>
            <person name="Ivanova A.A."/>
            <person name="Beletsky A.V."/>
            <person name="Kulichevskaya I.S."/>
            <person name="Mardanov A.V."/>
            <person name="Dedysh S.N."/>
        </authorList>
    </citation>
    <scope>NUCLEOTIDE SEQUENCE [LARGE SCALE GENOMIC DNA]</scope>
    <source>
        <strain evidence="2">SP5</strain>
    </source>
</reference>
<evidence type="ECO:0000313" key="2">
    <source>
        <dbReference type="Proteomes" id="UP000214646"/>
    </source>
</evidence>
<protein>
    <submittedName>
        <fullName evidence="1">Uncharacterized protein</fullName>
    </submittedName>
</protein>
<comment type="caution">
    <text evidence="1">The sequence shown here is derived from an EMBL/GenBank/DDBJ whole genome shotgun (WGS) entry which is preliminary data.</text>
</comment>
<gene>
    <name evidence="1" type="ORF">FRUB_01620</name>
</gene>